<accession>A0A813EKI4</accession>
<name>A0A813EKI4_POLGL</name>
<dbReference type="Proteomes" id="UP000654075">
    <property type="component" value="Unassembled WGS sequence"/>
</dbReference>
<protein>
    <submittedName>
        <fullName evidence="2">Uncharacterized protein</fullName>
    </submittedName>
</protein>
<gene>
    <name evidence="2" type="ORF">PGLA1383_LOCUS20824</name>
</gene>
<evidence type="ECO:0000313" key="3">
    <source>
        <dbReference type="Proteomes" id="UP000654075"/>
    </source>
</evidence>
<sequence length="291" mass="30719">MHVVQFDGRSLDVPAAGSSLHELGSPDRRQSSAGFRRKESREQVSDRVKAHLRHIQGPAKRSGSAGVQPIGKGPSQRPRPQAAPAAKAASLVAAAAAKSQAHGSTLLWEAGTVEIRGGDGEVYPIRPGSCEDYSAPGGDEPSWLRGAEEEAETSGDPRQLSASCNGLDLGLGDVLVLPPELSGCWDEDDPPEAGVPEVVDEALRASLSATQEELRELCRTLRESELCNGNAAKADCSRQALAHVQVLPSSSTGQVLAERITLLPSDWRTAVVKLLEEAEAEAAAGRCWQGK</sequence>
<evidence type="ECO:0000256" key="1">
    <source>
        <dbReference type="SAM" id="MobiDB-lite"/>
    </source>
</evidence>
<comment type="caution">
    <text evidence="2">The sequence shown here is derived from an EMBL/GenBank/DDBJ whole genome shotgun (WGS) entry which is preliminary data.</text>
</comment>
<feature type="region of interest" description="Disordered" evidence="1">
    <location>
        <begin position="1"/>
        <end position="86"/>
    </location>
</feature>
<organism evidence="2 3">
    <name type="scientific">Polarella glacialis</name>
    <name type="common">Dinoflagellate</name>
    <dbReference type="NCBI Taxonomy" id="89957"/>
    <lineage>
        <taxon>Eukaryota</taxon>
        <taxon>Sar</taxon>
        <taxon>Alveolata</taxon>
        <taxon>Dinophyceae</taxon>
        <taxon>Suessiales</taxon>
        <taxon>Suessiaceae</taxon>
        <taxon>Polarella</taxon>
    </lineage>
</organism>
<reference evidence="2" key="1">
    <citation type="submission" date="2021-02" db="EMBL/GenBank/DDBJ databases">
        <authorList>
            <person name="Dougan E. K."/>
            <person name="Rhodes N."/>
            <person name="Thang M."/>
            <person name="Chan C."/>
        </authorList>
    </citation>
    <scope>NUCLEOTIDE SEQUENCE</scope>
</reference>
<proteinExistence type="predicted"/>
<feature type="compositionally biased region" description="Basic and acidic residues" evidence="1">
    <location>
        <begin position="24"/>
        <end position="49"/>
    </location>
</feature>
<keyword evidence="3" id="KW-1185">Reference proteome</keyword>
<evidence type="ECO:0000313" key="2">
    <source>
        <dbReference type="EMBL" id="CAE8602588.1"/>
    </source>
</evidence>
<dbReference type="AlphaFoldDB" id="A0A813EKI4"/>
<feature type="region of interest" description="Disordered" evidence="1">
    <location>
        <begin position="134"/>
        <end position="159"/>
    </location>
</feature>
<dbReference type="EMBL" id="CAJNNV010014449">
    <property type="protein sequence ID" value="CAE8602588.1"/>
    <property type="molecule type" value="Genomic_DNA"/>
</dbReference>